<dbReference type="PROSITE" id="PS50950">
    <property type="entry name" value="ZF_THAP"/>
    <property type="match status" value="1"/>
</dbReference>
<proteinExistence type="predicted"/>
<keyword evidence="4" id="KW-0862">Zinc</keyword>
<dbReference type="KEGG" id="cvn:111135488"/>
<keyword evidence="3 6" id="KW-0863">Zinc-finger</keyword>
<evidence type="ECO:0000256" key="5">
    <source>
        <dbReference type="ARBA" id="ARBA00023125"/>
    </source>
</evidence>
<dbReference type="AlphaFoldDB" id="A0A8B8EN09"/>
<dbReference type="InterPro" id="IPR027805">
    <property type="entry name" value="Transposase_HTH_dom"/>
</dbReference>
<dbReference type="OrthoDB" id="6272738at2759"/>
<reference evidence="9" key="1">
    <citation type="submission" date="2025-08" db="UniProtKB">
        <authorList>
            <consortium name="RefSeq"/>
        </authorList>
    </citation>
    <scope>IDENTIFICATION</scope>
    <source>
        <tissue evidence="9">Whole sample</tissue>
    </source>
</reference>
<keyword evidence="2" id="KW-0479">Metal-binding</keyword>
<name>A0A8B8EN09_CRAVI</name>
<dbReference type="Proteomes" id="UP000694844">
    <property type="component" value="Chromosome 5"/>
</dbReference>
<dbReference type="InterPro" id="IPR027806">
    <property type="entry name" value="HARBI1_dom"/>
</dbReference>
<dbReference type="SUPFAM" id="SSF57716">
    <property type="entry name" value="Glucocorticoid receptor-like (DNA-binding domain)"/>
    <property type="match status" value="1"/>
</dbReference>
<keyword evidence="8" id="KW-1185">Reference proteome</keyword>
<keyword evidence="5 6" id="KW-0238">DNA-binding</keyword>
<evidence type="ECO:0000256" key="3">
    <source>
        <dbReference type="ARBA" id="ARBA00022771"/>
    </source>
</evidence>
<evidence type="ECO:0000256" key="6">
    <source>
        <dbReference type="PROSITE-ProRule" id="PRU00309"/>
    </source>
</evidence>
<feature type="domain" description="THAP-type" evidence="7">
    <location>
        <begin position="1"/>
        <end position="81"/>
    </location>
</feature>
<dbReference type="Pfam" id="PF13359">
    <property type="entry name" value="DDE_Tnp_4"/>
    <property type="match status" value="1"/>
</dbReference>
<evidence type="ECO:0000256" key="1">
    <source>
        <dbReference type="ARBA" id="ARBA00001968"/>
    </source>
</evidence>
<evidence type="ECO:0000313" key="8">
    <source>
        <dbReference type="Proteomes" id="UP000694844"/>
    </source>
</evidence>
<dbReference type="GO" id="GO:0008270">
    <property type="term" value="F:zinc ion binding"/>
    <property type="evidence" value="ECO:0007669"/>
    <property type="project" value="UniProtKB-KW"/>
</dbReference>
<sequence>MPRYCCVPGCNNSGGHLFPTESSLSLKWRVAIRRIDPNTKKLWSPGKHDTVCSSHFTAEDYRETLQGERKRLKRNAVPSVFSFSIKPDFESPRQKRQQRKEERTQRSEAEAILSMTVQHEIEVSSQVEANQEAENESVCNFVDAHCQCNLSESDKFGVEKFQTHPSAIHYYTGFEDFEHFMFFFHCLGPASYDLNFKCKVLTPEDQLFLTLMKLRQAKEDIELSILFNISESTVSKIVITWINFLYHQLKELDIWPSREIIDEHMPDDFARKYPATRVILDATEIPIAKPSNVDAQSMTWSTYKHKNTLKTMVGCSPRGVITYVSESYGGSASDRQIIEDSDLVDQNSKMFVSGDSIMADRGIMVQDLFAPRDVHVNTPTMLKGKSQLDATEVVRDRRIASKRIHVERLIGLCKKFKILCTPLLPSKVLLGSRIVFVCFSITNFRKCIVDQTA</sequence>
<evidence type="ECO:0000256" key="4">
    <source>
        <dbReference type="ARBA" id="ARBA00022833"/>
    </source>
</evidence>
<accession>A0A8B8EN09</accession>
<comment type="cofactor">
    <cofactor evidence="1">
        <name>a divalent metal cation</name>
        <dbReference type="ChEBI" id="CHEBI:60240"/>
    </cofactor>
</comment>
<gene>
    <name evidence="9" type="primary">LOC111135488</name>
</gene>
<protein>
    <submittedName>
        <fullName evidence="9">Uncharacterized protein LOC111135488 isoform X1</fullName>
    </submittedName>
</protein>
<dbReference type="PANTHER" id="PTHR23080">
    <property type="entry name" value="THAP DOMAIN PROTEIN"/>
    <property type="match status" value="1"/>
</dbReference>
<evidence type="ECO:0000259" key="7">
    <source>
        <dbReference type="PROSITE" id="PS50950"/>
    </source>
</evidence>
<dbReference type="GO" id="GO:0003677">
    <property type="term" value="F:DNA binding"/>
    <property type="evidence" value="ECO:0007669"/>
    <property type="project" value="UniProtKB-UniRule"/>
</dbReference>
<evidence type="ECO:0000313" key="9">
    <source>
        <dbReference type="RefSeq" id="XP_022341311.1"/>
    </source>
</evidence>
<dbReference type="Pfam" id="PF05485">
    <property type="entry name" value="THAP"/>
    <property type="match status" value="1"/>
</dbReference>
<dbReference type="Pfam" id="PF13613">
    <property type="entry name" value="HTH_Tnp_4"/>
    <property type="match status" value="1"/>
</dbReference>
<dbReference type="SMART" id="SM00980">
    <property type="entry name" value="THAP"/>
    <property type="match status" value="1"/>
</dbReference>
<organism evidence="8 9">
    <name type="scientific">Crassostrea virginica</name>
    <name type="common">Eastern oyster</name>
    <dbReference type="NCBI Taxonomy" id="6565"/>
    <lineage>
        <taxon>Eukaryota</taxon>
        <taxon>Metazoa</taxon>
        <taxon>Spiralia</taxon>
        <taxon>Lophotrochozoa</taxon>
        <taxon>Mollusca</taxon>
        <taxon>Bivalvia</taxon>
        <taxon>Autobranchia</taxon>
        <taxon>Pteriomorphia</taxon>
        <taxon>Ostreida</taxon>
        <taxon>Ostreoidea</taxon>
        <taxon>Ostreidae</taxon>
        <taxon>Crassostrea</taxon>
    </lineage>
</organism>
<dbReference type="InterPro" id="IPR006612">
    <property type="entry name" value="THAP_Znf"/>
</dbReference>
<dbReference type="RefSeq" id="XP_022341311.1">
    <property type="nucleotide sequence ID" value="XM_022485603.1"/>
</dbReference>
<dbReference type="PANTHER" id="PTHR23080:SF133">
    <property type="entry name" value="SI:CH211-262I1.5-RELATED"/>
    <property type="match status" value="1"/>
</dbReference>
<evidence type="ECO:0000256" key="2">
    <source>
        <dbReference type="ARBA" id="ARBA00022723"/>
    </source>
</evidence>
<dbReference type="GeneID" id="111135488"/>